<organism evidence="1 2">
    <name type="scientific">Coemansia helicoidea</name>
    <dbReference type="NCBI Taxonomy" id="1286919"/>
    <lineage>
        <taxon>Eukaryota</taxon>
        <taxon>Fungi</taxon>
        <taxon>Fungi incertae sedis</taxon>
        <taxon>Zoopagomycota</taxon>
        <taxon>Kickxellomycotina</taxon>
        <taxon>Kickxellomycetes</taxon>
        <taxon>Kickxellales</taxon>
        <taxon>Kickxellaceae</taxon>
        <taxon>Coemansia</taxon>
    </lineage>
</organism>
<accession>A0ACC1LC96</accession>
<dbReference type="EMBL" id="JANBUN010000337">
    <property type="protein sequence ID" value="KAJ2804607.1"/>
    <property type="molecule type" value="Genomic_DNA"/>
</dbReference>
<protein>
    <submittedName>
        <fullName evidence="1">Uncharacterized protein</fullName>
    </submittedName>
</protein>
<comment type="caution">
    <text evidence="1">The sequence shown here is derived from an EMBL/GenBank/DDBJ whole genome shotgun (WGS) entry which is preliminary data.</text>
</comment>
<proteinExistence type="predicted"/>
<sequence length="76" mass="8915">MMVWHYEDKFHVGDNNPVTINWILTNCIISDDNPLIAYLEFGLMQALFADEVEPSYGEEEVQYDPSMLRPEEMPDF</sequence>
<keyword evidence="2" id="KW-1185">Reference proteome</keyword>
<gene>
    <name evidence="1" type="ORF">H4R21_001577</name>
</gene>
<dbReference type="Proteomes" id="UP001140087">
    <property type="component" value="Unassembled WGS sequence"/>
</dbReference>
<evidence type="ECO:0000313" key="1">
    <source>
        <dbReference type="EMBL" id="KAJ2804607.1"/>
    </source>
</evidence>
<name>A0ACC1LC96_9FUNG</name>
<evidence type="ECO:0000313" key="2">
    <source>
        <dbReference type="Proteomes" id="UP001140087"/>
    </source>
</evidence>
<reference evidence="1" key="1">
    <citation type="submission" date="2022-07" db="EMBL/GenBank/DDBJ databases">
        <title>Phylogenomic reconstructions and comparative analyses of Kickxellomycotina fungi.</title>
        <authorList>
            <person name="Reynolds N.K."/>
            <person name="Stajich J.E."/>
            <person name="Barry K."/>
            <person name="Grigoriev I.V."/>
            <person name="Crous P."/>
            <person name="Smith M.E."/>
        </authorList>
    </citation>
    <scope>NUCLEOTIDE SEQUENCE</scope>
    <source>
        <strain evidence="1">BCRC 34780</strain>
    </source>
</reference>